<dbReference type="STRING" id="227084.SAMN05421855_101170"/>
<evidence type="ECO:0000313" key="2">
    <source>
        <dbReference type="EMBL" id="SDE34056.1"/>
    </source>
</evidence>
<feature type="chain" id="PRO_5011649191" description="Lipoprotein" evidence="1">
    <location>
        <begin position="21"/>
        <end position="244"/>
    </location>
</feature>
<feature type="signal peptide" evidence="1">
    <location>
        <begin position="1"/>
        <end position="20"/>
    </location>
</feature>
<evidence type="ECO:0008006" key="4">
    <source>
        <dbReference type="Google" id="ProtNLM"/>
    </source>
</evidence>
<organism evidence="2 3">
    <name type="scientific">Ulvibacter litoralis</name>
    <dbReference type="NCBI Taxonomy" id="227084"/>
    <lineage>
        <taxon>Bacteria</taxon>
        <taxon>Pseudomonadati</taxon>
        <taxon>Bacteroidota</taxon>
        <taxon>Flavobacteriia</taxon>
        <taxon>Flavobacteriales</taxon>
        <taxon>Flavobacteriaceae</taxon>
        <taxon>Ulvibacter</taxon>
    </lineage>
</organism>
<accession>A0A1G7C5V8</accession>
<dbReference type="EMBL" id="FNBA01000001">
    <property type="protein sequence ID" value="SDE34056.1"/>
    <property type="molecule type" value="Genomic_DNA"/>
</dbReference>
<proteinExistence type="predicted"/>
<protein>
    <recommendedName>
        <fullName evidence="4">Lipoprotein</fullName>
    </recommendedName>
</protein>
<keyword evidence="3" id="KW-1185">Reference proteome</keyword>
<dbReference type="PROSITE" id="PS51257">
    <property type="entry name" value="PROKAR_LIPOPROTEIN"/>
    <property type="match status" value="1"/>
</dbReference>
<dbReference type="Proteomes" id="UP000199321">
    <property type="component" value="Unassembled WGS sequence"/>
</dbReference>
<dbReference type="AlphaFoldDB" id="A0A1G7C5V8"/>
<dbReference type="OrthoDB" id="978531at2"/>
<gene>
    <name evidence="2" type="ORF">SAMN05421855_101170</name>
</gene>
<evidence type="ECO:0000313" key="3">
    <source>
        <dbReference type="Proteomes" id="UP000199321"/>
    </source>
</evidence>
<evidence type="ECO:0000256" key="1">
    <source>
        <dbReference type="SAM" id="SignalP"/>
    </source>
</evidence>
<dbReference type="RefSeq" id="WP_139149341.1">
    <property type="nucleotide sequence ID" value="NZ_BMWO01000001.1"/>
</dbReference>
<reference evidence="2 3" key="1">
    <citation type="submission" date="2016-10" db="EMBL/GenBank/DDBJ databases">
        <authorList>
            <person name="de Groot N.N."/>
        </authorList>
    </citation>
    <scope>NUCLEOTIDE SEQUENCE [LARGE SCALE GENOMIC DNA]</scope>
    <source>
        <strain evidence="2 3">DSM 16195</strain>
    </source>
</reference>
<sequence>MLQRFLVVVFSMLLISCQFTETMVLNENGSGRITMHLNMDDMMSFGGMGFDTTKIKVDSIIVMKQFLESKKDSISMLSEAEQQRLKKLEDYTFHMVMDTESSEMQLELYQDFKQVSEANNMVEGLNEGANLMPEMSNSKKNSPDDASEETVGVRFSFEKNVFKRDAYIMDAERHQMKIDSMQTAKAFMSGMTYTLKYTFPKRIKKSSVDDATYSLDGKTIEVHRDFVAYIENPDILDVEVELEK</sequence>
<name>A0A1G7C5V8_9FLAO</name>
<keyword evidence="1" id="KW-0732">Signal</keyword>